<dbReference type="Pfam" id="PF15738">
    <property type="entry name" value="YafQ_toxin"/>
    <property type="match status" value="1"/>
</dbReference>
<evidence type="ECO:0000313" key="3">
    <source>
        <dbReference type="EMBL" id="RDY20844.1"/>
    </source>
</evidence>
<sequence>MIDIVMSNHFKKDLKLAKKRGFDMKLLDEVVTTLTFGNKLPSHYTQHDLLGNYVGFKECHIKPDWLLIYKIENSQLELFLFRTGTRADLFD</sequence>
<dbReference type="PANTHER" id="PTHR40588">
    <property type="entry name" value="MRNA INTERFERASE TOXIN YAFQ"/>
    <property type="match status" value="1"/>
</dbReference>
<accession>A0A371IK60</accession>
<dbReference type="EMBL" id="MBEW02000019">
    <property type="protein sequence ID" value="RDY20844.1"/>
    <property type="molecule type" value="Genomic_DNA"/>
</dbReference>
<dbReference type="Proteomes" id="UP000093352">
    <property type="component" value="Unassembled WGS sequence"/>
</dbReference>
<dbReference type="InterPro" id="IPR004386">
    <property type="entry name" value="Toxin_YafQ-like"/>
</dbReference>
<dbReference type="SUPFAM" id="SSF143011">
    <property type="entry name" value="RelE-like"/>
    <property type="match status" value="1"/>
</dbReference>
<dbReference type="GO" id="GO:0004521">
    <property type="term" value="F:RNA endonuclease activity"/>
    <property type="evidence" value="ECO:0007669"/>
    <property type="project" value="TreeGrafter"/>
</dbReference>
<dbReference type="PIRSF" id="PIRSF006156">
    <property type="entry name" value="YafQ"/>
    <property type="match status" value="1"/>
</dbReference>
<protein>
    <submittedName>
        <fullName evidence="3">Type II toxin-antitoxin system YafQ family toxin</fullName>
    </submittedName>
</protein>
<name>A0A371IK60_9FIRM</name>
<evidence type="ECO:0000256" key="2">
    <source>
        <dbReference type="ARBA" id="ARBA00061366"/>
    </source>
</evidence>
<dbReference type="AlphaFoldDB" id="A0A371IK60"/>
<evidence type="ECO:0000256" key="1">
    <source>
        <dbReference type="ARBA" id="ARBA00022649"/>
    </source>
</evidence>
<evidence type="ECO:0000313" key="4">
    <source>
        <dbReference type="Proteomes" id="UP000093352"/>
    </source>
</evidence>
<comment type="caution">
    <text evidence="3">The sequence shown here is derived from an EMBL/GenBank/DDBJ whole genome shotgun (WGS) entry which is preliminary data.</text>
</comment>
<dbReference type="PANTHER" id="PTHR40588:SF1">
    <property type="entry name" value="MRNA INTERFERASE TOXIN YAFQ"/>
    <property type="match status" value="1"/>
</dbReference>
<comment type="similarity">
    <text evidence="2">Belongs to the RelE toxin family. YafQ subfamily.</text>
</comment>
<dbReference type="GO" id="GO:0006415">
    <property type="term" value="P:translational termination"/>
    <property type="evidence" value="ECO:0007669"/>
    <property type="project" value="TreeGrafter"/>
</dbReference>
<keyword evidence="4" id="KW-1185">Reference proteome</keyword>
<dbReference type="NCBIfam" id="TIGR02385">
    <property type="entry name" value="RelE_StbE"/>
    <property type="match status" value="1"/>
</dbReference>
<dbReference type="FunFam" id="3.30.2310.20:FF:000003">
    <property type="entry name" value="Type II toxin-antitoxin system YafQ family toxin"/>
    <property type="match status" value="1"/>
</dbReference>
<keyword evidence="1" id="KW-1277">Toxin-antitoxin system</keyword>
<dbReference type="RefSeq" id="WP_068912972.1">
    <property type="nucleotide sequence ID" value="NZ_MBEW02000019.1"/>
</dbReference>
<organism evidence="3 4">
    <name type="scientific">Criibacterium bergeronii</name>
    <dbReference type="NCBI Taxonomy" id="1871336"/>
    <lineage>
        <taxon>Bacteria</taxon>
        <taxon>Bacillati</taxon>
        <taxon>Bacillota</taxon>
        <taxon>Clostridia</taxon>
        <taxon>Peptostreptococcales</taxon>
        <taxon>Filifactoraceae</taxon>
        <taxon>Criibacterium</taxon>
    </lineage>
</organism>
<dbReference type="GO" id="GO:0006402">
    <property type="term" value="P:mRNA catabolic process"/>
    <property type="evidence" value="ECO:0007669"/>
    <property type="project" value="TreeGrafter"/>
</dbReference>
<dbReference type="InterPro" id="IPR035093">
    <property type="entry name" value="RelE/ParE_toxin_dom_sf"/>
</dbReference>
<dbReference type="InterPro" id="IPR007712">
    <property type="entry name" value="RelE/ParE_toxin"/>
</dbReference>
<proteinExistence type="inferred from homology"/>
<reference evidence="3 4" key="1">
    <citation type="journal article" date="2016" name="Genome Announc.">
        <title>Draft Genome Sequence of Criibacterium bergeronii gen. nov., sp. nov., Strain CCRI-22567T, Isolated from a Vaginal Sample from a Woman with Bacterial Vaginosis.</title>
        <authorList>
            <person name="Maheux A.F."/>
            <person name="Berube E."/>
            <person name="Boudreau D.K."/>
            <person name="Raymond F."/>
            <person name="Corbeil J."/>
            <person name="Roy P.H."/>
            <person name="Boissinot M."/>
            <person name="Omar R.F."/>
        </authorList>
    </citation>
    <scope>NUCLEOTIDE SEQUENCE [LARGE SCALE GENOMIC DNA]</scope>
    <source>
        <strain evidence="3 4">CCRI-22567</strain>
    </source>
</reference>
<gene>
    <name evidence="3" type="ORF">BBG48_008085</name>
</gene>
<dbReference type="Gene3D" id="3.30.2310.20">
    <property type="entry name" value="RelE-like"/>
    <property type="match status" value="1"/>
</dbReference>